<dbReference type="Proteomes" id="UP000076722">
    <property type="component" value="Unassembled WGS sequence"/>
</dbReference>
<evidence type="ECO:0000313" key="4">
    <source>
        <dbReference type="EMBL" id="KZS89468.1"/>
    </source>
</evidence>
<feature type="transmembrane region" description="Helical" evidence="2">
    <location>
        <begin position="224"/>
        <end position="252"/>
    </location>
</feature>
<evidence type="ECO:0000259" key="3">
    <source>
        <dbReference type="Pfam" id="PF20153"/>
    </source>
</evidence>
<keyword evidence="2" id="KW-1133">Transmembrane helix</keyword>
<proteinExistence type="predicted"/>
<feature type="transmembrane region" description="Helical" evidence="2">
    <location>
        <begin position="169"/>
        <end position="196"/>
    </location>
</feature>
<feature type="region of interest" description="Disordered" evidence="1">
    <location>
        <begin position="952"/>
        <end position="989"/>
    </location>
</feature>
<dbReference type="Pfam" id="PF20153">
    <property type="entry name" value="DUF6535"/>
    <property type="match status" value="1"/>
</dbReference>
<feature type="transmembrane region" description="Helical" evidence="2">
    <location>
        <begin position="110"/>
        <end position="131"/>
    </location>
</feature>
<keyword evidence="5" id="KW-1185">Reference proteome</keyword>
<organism evidence="4 5">
    <name type="scientific">Sistotremastrum niveocremeum HHB9708</name>
    <dbReference type="NCBI Taxonomy" id="1314777"/>
    <lineage>
        <taxon>Eukaryota</taxon>
        <taxon>Fungi</taxon>
        <taxon>Dikarya</taxon>
        <taxon>Basidiomycota</taxon>
        <taxon>Agaricomycotina</taxon>
        <taxon>Agaricomycetes</taxon>
        <taxon>Sistotremastrales</taxon>
        <taxon>Sistotremastraceae</taxon>
        <taxon>Sertulicium</taxon>
        <taxon>Sertulicium niveocremeum</taxon>
    </lineage>
</organism>
<dbReference type="InterPro" id="IPR045338">
    <property type="entry name" value="DUF6535"/>
</dbReference>
<feature type="domain" description="DUF6535" evidence="3">
    <location>
        <begin position="90"/>
        <end position="252"/>
    </location>
</feature>
<protein>
    <recommendedName>
        <fullName evidence="3">DUF6535 domain-containing protein</fullName>
    </recommendedName>
</protein>
<name>A0A164QA16_9AGAM</name>
<sequence>MADQSSADSHAQPVKPSGSTTPTVSVGALETKFDKLLSLMETQTMAIREQTASIEKELKDHGDKLEILRKDAVKNDQPFEMRWLYDQQTWVGLNRQAVAMAKEAVSEWTTLMNVSLVFNAIFLAIVTAFIVPVLQGLQAPKADTTDTSGGQAASSGLLDAHRQEVIQQWIALFQVSAFALSIFNSALCVLGIQWGARLVTRVKARNYHESTIKFERRKAVGKKWLLRLSGLLFSTLLLSIVLFMIAFLLQTWVVAYAQPKPRPVLIAAAAIVTLMVFTILIIVTGTTYHAVRRDNSPFETPLSNVIRLLLQSDGNHDGGTHGTDDMLEVTKGDREEFRYHRGSEYYACTPETLKVFASVVINSPEAEALDTVVPSFRIGPWVAARPDLFPLFRAAYDRFMATDTSTRVRETLEEEFISFWRLLSNEERRENTRIGRWYMRGCRSLCYQSSPEAHAKHFRFFVEVVSAQEDNEDLREIPHLPYKECVGRVLASYDRNGKVGDRLDLFNTAIHGCILLLEAEHQDEVREIISTRHSSIIKSFMRSARDVRPAKDSIFSSFVLQERTEDILNEISGFLSDPLLVSHSSVADILVALVSLLPSSLALTSTLDLSHVFATVSRKGQPSWSNWDEFTDAALFLLDHGAIDMLSDVSSAYIYLRDFREHLDIASPTYERVNLFLEQHAERFSGASGSLELSDDARARLTADLSVFSRELGSFDDDTRVTKFVIALNRYYALLLGSRVPPLSRDDSLSILRSILRNPFANWRDVMPFMYRVGWSNDAIWSVISVLDNITDLNYVGDDLLPLRFLAYLQERDFILPTDADLSPLLACIARREPRNSDSWTDHSNTLMHYVDQGATFRCLTDRESACKFFELCANEPVNSVSDYRERTSPETRRRAIQYLMQMKSISEPTANITPSSLVMNYWYMTRATITKWLGHQPSVDRTTGDFLGPPVPHSAIEMEDLPPMEEVSTNPVTGTGARGQGPDRFSEE</sequence>
<evidence type="ECO:0000313" key="5">
    <source>
        <dbReference type="Proteomes" id="UP000076722"/>
    </source>
</evidence>
<keyword evidence="2" id="KW-0812">Transmembrane</keyword>
<accession>A0A164QA16</accession>
<dbReference type="EMBL" id="KV419427">
    <property type="protein sequence ID" value="KZS89468.1"/>
    <property type="molecule type" value="Genomic_DNA"/>
</dbReference>
<feature type="region of interest" description="Disordered" evidence="1">
    <location>
        <begin position="1"/>
        <end position="24"/>
    </location>
</feature>
<gene>
    <name evidence="4" type="ORF">SISNIDRAFT_469241</name>
</gene>
<evidence type="ECO:0000256" key="1">
    <source>
        <dbReference type="SAM" id="MobiDB-lite"/>
    </source>
</evidence>
<feature type="transmembrane region" description="Helical" evidence="2">
    <location>
        <begin position="264"/>
        <end position="283"/>
    </location>
</feature>
<reference evidence="4 5" key="1">
    <citation type="journal article" date="2016" name="Mol. Biol. Evol.">
        <title>Comparative Genomics of Early-Diverging Mushroom-Forming Fungi Provides Insights into the Origins of Lignocellulose Decay Capabilities.</title>
        <authorList>
            <person name="Nagy L.G."/>
            <person name="Riley R."/>
            <person name="Tritt A."/>
            <person name="Adam C."/>
            <person name="Daum C."/>
            <person name="Floudas D."/>
            <person name="Sun H."/>
            <person name="Yadav J.S."/>
            <person name="Pangilinan J."/>
            <person name="Larsson K.H."/>
            <person name="Matsuura K."/>
            <person name="Barry K."/>
            <person name="Labutti K."/>
            <person name="Kuo R."/>
            <person name="Ohm R.A."/>
            <person name="Bhattacharya S.S."/>
            <person name="Shirouzu T."/>
            <person name="Yoshinaga Y."/>
            <person name="Martin F.M."/>
            <person name="Grigoriev I.V."/>
            <person name="Hibbett D.S."/>
        </authorList>
    </citation>
    <scope>NUCLEOTIDE SEQUENCE [LARGE SCALE GENOMIC DNA]</scope>
    <source>
        <strain evidence="4 5">HHB9708</strain>
    </source>
</reference>
<dbReference type="AlphaFoldDB" id="A0A164QA16"/>
<keyword evidence="2" id="KW-0472">Membrane</keyword>
<evidence type="ECO:0000256" key="2">
    <source>
        <dbReference type="SAM" id="Phobius"/>
    </source>
</evidence>